<evidence type="ECO:0000256" key="5">
    <source>
        <dbReference type="ARBA" id="ARBA00035688"/>
    </source>
</evidence>
<dbReference type="eggNOG" id="KOG2335">
    <property type="taxonomic scope" value="Eukaryota"/>
</dbReference>
<keyword evidence="12" id="KW-1185">Reference proteome</keyword>
<dbReference type="KEGG" id="sre:PTSG_08201"/>
<keyword evidence="1" id="KW-0489">Methyltransferase</keyword>
<organism evidence="12">
    <name type="scientific">Salpingoeca rosetta (strain ATCC 50818 / BSB-021)</name>
    <dbReference type="NCBI Taxonomy" id="946362"/>
    <lineage>
        <taxon>Eukaryota</taxon>
        <taxon>Choanoflagellata</taxon>
        <taxon>Craspedida</taxon>
        <taxon>Salpingoecidae</taxon>
        <taxon>Salpingoeca</taxon>
    </lineage>
</organism>
<dbReference type="GO" id="GO:0002939">
    <property type="term" value="P:tRNA N1-guanine methylation"/>
    <property type="evidence" value="ECO:0007669"/>
    <property type="project" value="TreeGrafter"/>
</dbReference>
<comment type="function">
    <text evidence="8">S-adenosyl-L-methionine-dependent guanine N(1)-methyltransferase that catalyzes the formation of N(1)-methylguanine at position 9 (m1G9) in tRNAs. Probably not able to catalyze formation of N(1)-methyladenine at position 9 (m1A9) in tRNAs.</text>
</comment>
<evidence type="ECO:0000256" key="3">
    <source>
        <dbReference type="ARBA" id="ARBA00022691"/>
    </source>
</evidence>
<dbReference type="PANTHER" id="PTHR13563">
    <property type="entry name" value="TRNA (GUANINE-9-) METHYLTRANSFERASE"/>
    <property type="match status" value="1"/>
</dbReference>
<dbReference type="RefSeq" id="XP_004991225.1">
    <property type="nucleotide sequence ID" value="XM_004991168.1"/>
</dbReference>
<dbReference type="Proteomes" id="UP000007799">
    <property type="component" value="Unassembled WGS sequence"/>
</dbReference>
<dbReference type="InterPro" id="IPR028564">
    <property type="entry name" value="MT_TRM10-typ"/>
</dbReference>
<evidence type="ECO:0000259" key="10">
    <source>
        <dbReference type="PROSITE" id="PS51675"/>
    </source>
</evidence>
<evidence type="ECO:0000313" key="12">
    <source>
        <dbReference type="Proteomes" id="UP000007799"/>
    </source>
</evidence>
<dbReference type="SUPFAM" id="SSF51395">
    <property type="entry name" value="FMN-linked oxidoreductases"/>
    <property type="match status" value="1"/>
</dbReference>
<reference evidence="11" key="1">
    <citation type="submission" date="2009-08" db="EMBL/GenBank/DDBJ databases">
        <title>Annotation of Salpingoeca rosetta.</title>
        <authorList>
            <consortium name="The Broad Institute Genome Sequencing Platform"/>
            <person name="Russ C."/>
            <person name="Cuomo C."/>
            <person name="Burger G."/>
            <person name="Gray M.W."/>
            <person name="Holland P.W.H."/>
            <person name="King N."/>
            <person name="Lang F.B.F."/>
            <person name="Roger A.J."/>
            <person name="Ruiz-Trillo I."/>
            <person name="Young S.K."/>
            <person name="Zeng Q."/>
            <person name="Gargeya S."/>
            <person name="Alvarado L."/>
            <person name="Berlin A."/>
            <person name="Chapman S.B."/>
            <person name="Chen Z."/>
            <person name="Freedman E."/>
            <person name="Gellesch M."/>
            <person name="Goldberg J."/>
            <person name="Griggs A."/>
            <person name="Gujja S."/>
            <person name="Heilman E."/>
            <person name="Heiman D."/>
            <person name="Howarth C."/>
            <person name="Mehta T."/>
            <person name="Neiman D."/>
            <person name="Pearson M."/>
            <person name="Roberts A."/>
            <person name="Saif S."/>
            <person name="Shea T."/>
            <person name="Shenoy N."/>
            <person name="Sisk P."/>
            <person name="Stolte C."/>
            <person name="Sykes S."/>
            <person name="White J."/>
            <person name="Yandava C."/>
            <person name="Haas B."/>
            <person name="Nusbaum C."/>
            <person name="Birren B."/>
        </authorList>
    </citation>
    <scope>NUCLEOTIDE SEQUENCE [LARGE SCALE GENOMIC DNA]</scope>
    <source>
        <strain evidence="11">ATCC 50818</strain>
    </source>
</reference>
<proteinExistence type="predicted"/>
<dbReference type="Gene3D" id="3.20.20.70">
    <property type="entry name" value="Aldolase class I"/>
    <property type="match status" value="1"/>
</dbReference>
<sequence length="699" mass="77006">MCSKPYGVQLAFSPRLYAKHLVNEDLYREQHMVTCDDDLPLVTMAAPTCKALCLDLTWNSKRAINGQYGACLLQQRDLVGDMLTAATQQGHKVFAGVRVTDETQDVEGLVRMVEKSGCVGIVVDTRTTEETAAICNWDVVARIKALTALPVLAHASLNSPNEIQPFLKHTGADAVVATTELLFQPTLFSLESTTATTPSSSTATPSAVSSLDLAARYLQLFRQHMAFPFFARWHLCHLLHSTLLHMPDIFDDVHNANTPAALERVLEEIKTKAAAAALGADVNACRICPPLAYHSAPDTASILRYEGDVDQAAAARSWASDLVAAGVLPSNHVDMHKRLEYDPNCGHERKLNQLAKRKLKRIGFQKQQKEEKAKQRKQRRRAAREAGAEDQAEKKAKTEQVEKKTKQEQREERRARVLAAMQSPTAIRVAIDMGLGDAMNRKEIVKLSDQIRRLYGANLRAQHPCHLHLTSLDPNGLPYRLCKQRNVGFDDYLATMTDKTHIHHFDPSEIVFLTPDSPNVLVDLVPSKTYVFGGLVDESIQKNFTLNRAQKAGIVTARLPILEFSNAKATKYAPVLSINQVFDAFLKVIHGEGWREGLRAAVPERKGFALYSEEKINATVQHMKEQSVDGVYMQATSYDDNNNDKADGGGVDVVDAKTPAPAVANATNQQDAEQLAAPMDEGETKGEHSEETAPAPAAA</sequence>
<dbReference type="CDD" id="cd18100">
    <property type="entry name" value="Trm10euk_B"/>
    <property type="match status" value="1"/>
</dbReference>
<dbReference type="InterPro" id="IPR047911">
    <property type="entry name" value="Trm10_B_MTase_dom"/>
</dbReference>
<dbReference type="OrthoDB" id="278300at2759"/>
<dbReference type="InterPro" id="IPR038459">
    <property type="entry name" value="MT_TRM10-typ_sf"/>
</dbReference>
<feature type="compositionally biased region" description="Basic and acidic residues" evidence="9">
    <location>
        <begin position="383"/>
        <end position="415"/>
    </location>
</feature>
<accession>F2UIA4</accession>
<evidence type="ECO:0000256" key="1">
    <source>
        <dbReference type="ARBA" id="ARBA00022603"/>
    </source>
</evidence>
<dbReference type="GO" id="GO:0005654">
    <property type="term" value="C:nucleoplasm"/>
    <property type="evidence" value="ECO:0007669"/>
    <property type="project" value="TreeGrafter"/>
</dbReference>
<keyword evidence="3" id="KW-0949">S-adenosyl-L-methionine</keyword>
<dbReference type="STRING" id="946362.F2UIA4"/>
<evidence type="ECO:0000256" key="6">
    <source>
        <dbReference type="ARBA" id="ARBA00035712"/>
    </source>
</evidence>
<evidence type="ECO:0000256" key="7">
    <source>
        <dbReference type="ARBA" id="ARBA00035725"/>
    </source>
</evidence>
<dbReference type="InterPro" id="IPR007356">
    <property type="entry name" value="tRNA_m1G_MeTrfase_euk"/>
</dbReference>
<evidence type="ECO:0000256" key="2">
    <source>
        <dbReference type="ARBA" id="ARBA00022679"/>
    </source>
</evidence>
<dbReference type="PANTHER" id="PTHR13563:SF19">
    <property type="entry name" value="TRNA METHYLTRANSFERASE 10 HOMOLOG B"/>
    <property type="match status" value="1"/>
</dbReference>
<dbReference type="Gene3D" id="3.40.1280.30">
    <property type="match status" value="1"/>
</dbReference>
<name>F2UIA4_SALR5</name>
<dbReference type="GeneID" id="16071786"/>
<dbReference type="GO" id="GO:0008168">
    <property type="term" value="F:methyltransferase activity"/>
    <property type="evidence" value="ECO:0007669"/>
    <property type="project" value="UniProtKB-KW"/>
</dbReference>
<dbReference type="Pfam" id="PF01207">
    <property type="entry name" value="Dus"/>
    <property type="match status" value="1"/>
</dbReference>
<gene>
    <name evidence="11" type="ORF">PTSG_08201</name>
</gene>
<dbReference type="InterPro" id="IPR013785">
    <property type="entry name" value="Aldolase_TIM"/>
</dbReference>
<feature type="region of interest" description="Disordered" evidence="9">
    <location>
        <begin position="655"/>
        <end position="699"/>
    </location>
</feature>
<evidence type="ECO:0000256" key="8">
    <source>
        <dbReference type="ARBA" id="ARBA00045240"/>
    </source>
</evidence>
<feature type="domain" description="SAM-dependent MTase TRM10-type" evidence="10">
    <location>
        <begin position="413"/>
        <end position="609"/>
    </location>
</feature>
<protein>
    <recommendedName>
        <fullName evidence="5">tRNA methyltransferase 10 homolog B</fullName>
    </recommendedName>
    <alternativeName>
        <fullName evidence="6">RNA (guanine-9-)-methyltransferase domain-containing protein 3</fullName>
    </alternativeName>
    <alternativeName>
        <fullName evidence="7">tRNA (guanine(9)-N(1))-methyltransferase TRMT10B</fullName>
    </alternativeName>
</protein>
<dbReference type="GO" id="GO:0000049">
    <property type="term" value="F:tRNA binding"/>
    <property type="evidence" value="ECO:0007669"/>
    <property type="project" value="TreeGrafter"/>
</dbReference>
<dbReference type="InterPro" id="IPR035587">
    <property type="entry name" value="DUS-like_FMN-bd"/>
</dbReference>
<keyword evidence="2" id="KW-0808">Transferase</keyword>
<feature type="compositionally biased region" description="Basic and acidic residues" evidence="9">
    <location>
        <begin position="682"/>
        <end position="691"/>
    </location>
</feature>
<dbReference type="EMBL" id="GL832975">
    <property type="protein sequence ID" value="EGD76853.1"/>
    <property type="molecule type" value="Genomic_DNA"/>
</dbReference>
<dbReference type="PROSITE" id="PS51675">
    <property type="entry name" value="SAM_MT_TRM10"/>
    <property type="match status" value="1"/>
</dbReference>
<evidence type="ECO:0000256" key="4">
    <source>
        <dbReference type="ARBA" id="ARBA00023054"/>
    </source>
</evidence>
<dbReference type="AlphaFoldDB" id="F2UIA4"/>
<dbReference type="InParanoid" id="F2UIA4"/>
<keyword evidence="4" id="KW-0175">Coiled coil</keyword>
<evidence type="ECO:0000256" key="9">
    <source>
        <dbReference type="SAM" id="MobiDB-lite"/>
    </source>
</evidence>
<feature type="region of interest" description="Disordered" evidence="9">
    <location>
        <begin position="362"/>
        <end position="415"/>
    </location>
</feature>
<evidence type="ECO:0000313" key="11">
    <source>
        <dbReference type="EMBL" id="EGD76853.1"/>
    </source>
</evidence>
<dbReference type="eggNOG" id="KOG2967">
    <property type="taxonomic scope" value="Eukaryota"/>
</dbReference>